<accession>A0ABP0QS64</accession>
<organism evidence="4 5">
    <name type="scientific">Durusdinium trenchii</name>
    <dbReference type="NCBI Taxonomy" id="1381693"/>
    <lineage>
        <taxon>Eukaryota</taxon>
        <taxon>Sar</taxon>
        <taxon>Alveolata</taxon>
        <taxon>Dinophyceae</taxon>
        <taxon>Suessiales</taxon>
        <taxon>Symbiodiniaceae</taxon>
        <taxon>Durusdinium</taxon>
    </lineage>
</organism>
<dbReference type="PANTHER" id="PTHR22870:SF155">
    <property type="entry name" value="E3 UBIQUITIN-PROTEIN LIGASE HERC1-RELATED"/>
    <property type="match status" value="1"/>
</dbReference>
<dbReference type="InterPro" id="IPR000408">
    <property type="entry name" value="Reg_chr_condens"/>
</dbReference>
<dbReference type="PROSITE" id="PS00626">
    <property type="entry name" value="RCC1_2"/>
    <property type="match status" value="1"/>
</dbReference>
<feature type="region of interest" description="Disordered" evidence="3">
    <location>
        <begin position="300"/>
        <end position="326"/>
    </location>
</feature>
<feature type="repeat" description="RCC1" evidence="2">
    <location>
        <begin position="194"/>
        <end position="253"/>
    </location>
</feature>
<reference evidence="4 5" key="1">
    <citation type="submission" date="2024-02" db="EMBL/GenBank/DDBJ databases">
        <authorList>
            <person name="Chen Y."/>
            <person name="Shah S."/>
            <person name="Dougan E. K."/>
            <person name="Thang M."/>
            <person name="Chan C."/>
        </authorList>
    </citation>
    <scope>NUCLEOTIDE SEQUENCE [LARGE SCALE GENOMIC DNA]</scope>
</reference>
<dbReference type="EMBL" id="CAXAMN010024906">
    <property type="protein sequence ID" value="CAK9090879.1"/>
    <property type="molecule type" value="Genomic_DNA"/>
</dbReference>
<evidence type="ECO:0000256" key="3">
    <source>
        <dbReference type="SAM" id="MobiDB-lite"/>
    </source>
</evidence>
<evidence type="ECO:0000313" key="4">
    <source>
        <dbReference type="EMBL" id="CAK9090879.1"/>
    </source>
</evidence>
<dbReference type="InterPro" id="IPR051210">
    <property type="entry name" value="Ub_ligase/GEF_domain"/>
</dbReference>
<proteinExistence type="predicted"/>
<feature type="region of interest" description="Disordered" evidence="3">
    <location>
        <begin position="455"/>
        <end position="499"/>
    </location>
</feature>
<feature type="region of interest" description="Disordered" evidence="3">
    <location>
        <begin position="345"/>
        <end position="400"/>
    </location>
</feature>
<comment type="caution">
    <text evidence="4">The sequence shown here is derived from an EMBL/GenBank/DDBJ whole genome shotgun (WGS) entry which is preliminary data.</text>
</comment>
<evidence type="ECO:0000256" key="1">
    <source>
        <dbReference type="ARBA" id="ARBA00022737"/>
    </source>
</evidence>
<dbReference type="Proteomes" id="UP001642484">
    <property type="component" value="Unassembled WGS sequence"/>
</dbReference>
<keyword evidence="5" id="KW-1185">Reference proteome</keyword>
<gene>
    <name evidence="4" type="ORF">CCMP2556_LOCUS43636</name>
</gene>
<dbReference type="SUPFAM" id="SSF50985">
    <property type="entry name" value="RCC1/BLIP-II"/>
    <property type="match status" value="1"/>
</dbReference>
<name>A0ABP0QS64_9DINO</name>
<feature type="repeat" description="RCC1" evidence="2">
    <location>
        <begin position="127"/>
        <end position="185"/>
    </location>
</feature>
<dbReference type="PANTHER" id="PTHR22870">
    <property type="entry name" value="REGULATOR OF CHROMOSOME CONDENSATION"/>
    <property type="match status" value="1"/>
</dbReference>
<feature type="repeat" description="RCC1" evidence="2">
    <location>
        <begin position="254"/>
        <end position="289"/>
    </location>
</feature>
<protein>
    <submittedName>
        <fullName evidence="4">Uncharacterized protein</fullName>
    </submittedName>
</protein>
<dbReference type="Gene3D" id="2.130.10.30">
    <property type="entry name" value="Regulator of chromosome condensation 1/beta-lactamase-inhibitor protein II"/>
    <property type="match status" value="2"/>
</dbReference>
<evidence type="ECO:0000256" key="2">
    <source>
        <dbReference type="PROSITE-ProRule" id="PRU00235"/>
    </source>
</evidence>
<feature type="compositionally biased region" description="Polar residues" evidence="3">
    <location>
        <begin position="380"/>
        <end position="394"/>
    </location>
</feature>
<feature type="repeat" description="RCC1" evidence="2">
    <location>
        <begin position="41"/>
        <end position="111"/>
    </location>
</feature>
<dbReference type="InterPro" id="IPR009091">
    <property type="entry name" value="RCC1/BLIP-II"/>
</dbReference>
<feature type="region of interest" description="Disordered" evidence="3">
    <location>
        <begin position="516"/>
        <end position="542"/>
    </location>
</feature>
<dbReference type="Pfam" id="PF00415">
    <property type="entry name" value="RCC1"/>
    <property type="match status" value="3"/>
</dbReference>
<dbReference type="PROSITE" id="PS50012">
    <property type="entry name" value="RCC1_3"/>
    <property type="match status" value="4"/>
</dbReference>
<sequence>MLMLHDVAGLKQAEPRKVACGSAHSLLLLRAEGDQDAEERTQVLGWGNNRHNPLGLRRGDKQDSSEKANGIFELTTRVFEEGEVGKRKTQASRQVVEVACGSNHSAILEVLEPVSAANAEQPIIVKSRLLTCGNGANGQLGHEETSKDDDLPQPAEVKFPVQKGCQLIVQRVCCGADHTFAIVNISCASFTEAGRLFAWGLGSYGALGIGSWADCHTPTEVWFPEDDAEAHRRLTFVYQVAAGTKHSVALTDKGQVYTWGHGGHGRLGLGQAKVRGQNSYSAEFVPRQVRCRGGPKGGSVMYGCPGRKPKDMASPETQEGGEVSDLDSEKTCTFFDLAAALASVQMPEDLQPRKPSRPRQTARPRSLTIKQAVVRAGPTRSPSPCKTPSPQRGATSDWRKRTVSCARAAIQHLRAPAEEVEVDEELTQEHPARVAAERSERWLRLARIALLELGTRGPKHPTAPPGQLAHKTAADQSDQEDAAPAPDTDTGPGMEADWRSPQVCLGYLLEQSVTWLEPESDDDLHSPKASVPPAEEEEDPHPAMKAIARQQRAPGLVEGLPKCLSF</sequence>
<keyword evidence="1" id="KW-0677">Repeat</keyword>
<evidence type="ECO:0000313" key="5">
    <source>
        <dbReference type="Proteomes" id="UP001642484"/>
    </source>
</evidence>